<evidence type="ECO:0000256" key="9">
    <source>
        <dbReference type="ARBA" id="ARBA00022842"/>
    </source>
</evidence>
<evidence type="ECO:0000256" key="4">
    <source>
        <dbReference type="ARBA" id="ARBA00012180"/>
    </source>
</evidence>
<evidence type="ECO:0000313" key="12">
    <source>
        <dbReference type="EMBL" id="GHG00964.1"/>
    </source>
</evidence>
<gene>
    <name evidence="10 12" type="primary">rnhA</name>
    <name evidence="12" type="ORF">GCM10017783_11430</name>
</gene>
<dbReference type="Pfam" id="PF00075">
    <property type="entry name" value="RNase_H"/>
    <property type="match status" value="1"/>
</dbReference>
<evidence type="ECO:0000256" key="1">
    <source>
        <dbReference type="ARBA" id="ARBA00000077"/>
    </source>
</evidence>
<keyword evidence="5 10" id="KW-0540">Nuclease</keyword>
<dbReference type="PROSITE" id="PS50879">
    <property type="entry name" value="RNASE_H_1"/>
    <property type="match status" value="1"/>
</dbReference>
<dbReference type="InterPro" id="IPR022892">
    <property type="entry name" value="RNaseHI"/>
</dbReference>
<sequence>MEERASYLTVRPWDHYSSRTVTRPGSRTRPRTAKDTAARDRLPLKSVIQPSVPVSGQRVTLFSDGACDTTRGHGGWATILRYGEHELVLSGHERETTNNRMELRGLLEGLLALKRPCQVQVVTDSQYLRKAFTDGWITGWMRNGWKTASKEPVKNQDLWEALIEQARIHELTFVWVKGHAGHAENERVDELAVQERKKLR</sequence>
<keyword evidence="8 10" id="KW-0378">Hydrolase</keyword>
<dbReference type="InterPro" id="IPR002156">
    <property type="entry name" value="RNaseH_domain"/>
</dbReference>
<keyword evidence="9 10" id="KW-0460">Magnesium</keyword>
<evidence type="ECO:0000256" key="10">
    <source>
        <dbReference type="HAMAP-Rule" id="MF_00042"/>
    </source>
</evidence>
<evidence type="ECO:0000256" key="2">
    <source>
        <dbReference type="ARBA" id="ARBA00005300"/>
    </source>
</evidence>
<dbReference type="EMBL" id="BNAL01000011">
    <property type="protein sequence ID" value="GHG00964.1"/>
    <property type="molecule type" value="Genomic_DNA"/>
</dbReference>
<evidence type="ECO:0000313" key="13">
    <source>
        <dbReference type="Proteomes" id="UP000632154"/>
    </source>
</evidence>
<reference evidence="13" key="1">
    <citation type="journal article" date="2019" name="Int. J. Syst. Evol. Microbiol.">
        <title>The Global Catalogue of Microorganisms (GCM) 10K type strain sequencing project: providing services to taxonomists for standard genome sequencing and annotation.</title>
        <authorList>
            <consortium name="The Broad Institute Genomics Platform"/>
            <consortium name="The Broad Institute Genome Sequencing Center for Infectious Disease"/>
            <person name="Wu L."/>
            <person name="Ma J."/>
        </authorList>
    </citation>
    <scope>NUCLEOTIDE SEQUENCE [LARGE SCALE GENOMIC DNA]</scope>
    <source>
        <strain evidence="13">CGMCC 1.18439</strain>
    </source>
</reference>
<keyword evidence="13" id="KW-1185">Reference proteome</keyword>
<evidence type="ECO:0000256" key="6">
    <source>
        <dbReference type="ARBA" id="ARBA00022723"/>
    </source>
</evidence>
<keyword evidence="6 10" id="KW-0479">Metal-binding</keyword>
<comment type="cofactor">
    <cofactor evidence="10">
        <name>Mg(2+)</name>
        <dbReference type="ChEBI" id="CHEBI:18420"/>
    </cofactor>
    <text evidence="10">Binds 1 Mg(2+) ion per subunit. May bind a second metal ion at a regulatory site, or after substrate binding.</text>
</comment>
<dbReference type="NCBIfam" id="NF001236">
    <property type="entry name" value="PRK00203.1"/>
    <property type="match status" value="1"/>
</dbReference>
<feature type="binding site" evidence="10">
    <location>
        <position position="64"/>
    </location>
    <ligand>
        <name>Mg(2+)</name>
        <dbReference type="ChEBI" id="CHEBI:18420"/>
        <label>1</label>
    </ligand>
</feature>
<comment type="subcellular location">
    <subcellularLocation>
        <location evidence="10">Cytoplasm</location>
    </subcellularLocation>
</comment>
<feature type="binding site" evidence="10">
    <location>
        <position position="124"/>
    </location>
    <ligand>
        <name>Mg(2+)</name>
        <dbReference type="ChEBI" id="CHEBI:18420"/>
        <label>1</label>
    </ligand>
</feature>
<dbReference type="CDD" id="cd09278">
    <property type="entry name" value="RNase_HI_prokaryote_like"/>
    <property type="match status" value="1"/>
</dbReference>
<evidence type="ECO:0000256" key="5">
    <source>
        <dbReference type="ARBA" id="ARBA00022722"/>
    </source>
</evidence>
<evidence type="ECO:0000256" key="3">
    <source>
        <dbReference type="ARBA" id="ARBA00011245"/>
    </source>
</evidence>
<comment type="caution">
    <text evidence="12">The sequence shown here is derived from an EMBL/GenBank/DDBJ whole genome shotgun (WGS) entry which is preliminary data.</text>
</comment>
<comment type="catalytic activity">
    <reaction evidence="1 10">
        <text>Endonucleolytic cleavage to 5'-phosphomonoester.</text>
        <dbReference type="EC" id="3.1.26.4"/>
    </reaction>
</comment>
<proteinExistence type="inferred from homology"/>
<organism evidence="12 13">
    <name type="scientific">Deinococcus piscis</name>
    <dbReference type="NCBI Taxonomy" id="394230"/>
    <lineage>
        <taxon>Bacteria</taxon>
        <taxon>Thermotogati</taxon>
        <taxon>Deinococcota</taxon>
        <taxon>Deinococci</taxon>
        <taxon>Deinococcales</taxon>
        <taxon>Deinococcaceae</taxon>
        <taxon>Deinococcus</taxon>
    </lineage>
</organism>
<feature type="binding site" evidence="10">
    <location>
        <position position="189"/>
    </location>
    <ligand>
        <name>Mg(2+)</name>
        <dbReference type="ChEBI" id="CHEBI:18420"/>
        <label>2</label>
    </ligand>
</feature>
<dbReference type="EC" id="3.1.26.4" evidence="4 10"/>
<feature type="domain" description="RNase H type-1" evidence="11">
    <location>
        <begin position="55"/>
        <end position="197"/>
    </location>
</feature>
<dbReference type="InterPro" id="IPR050092">
    <property type="entry name" value="RNase_H"/>
</dbReference>
<dbReference type="Proteomes" id="UP000632154">
    <property type="component" value="Unassembled WGS sequence"/>
</dbReference>
<keyword evidence="10" id="KW-0963">Cytoplasm</keyword>
<dbReference type="PANTHER" id="PTHR10642:SF26">
    <property type="entry name" value="RIBONUCLEASE H1"/>
    <property type="match status" value="1"/>
</dbReference>
<accession>A0ABQ3K5H1</accession>
<dbReference type="SUPFAM" id="SSF53098">
    <property type="entry name" value="Ribonuclease H-like"/>
    <property type="match status" value="1"/>
</dbReference>
<comment type="similarity">
    <text evidence="2 10">Belongs to the RNase H family.</text>
</comment>
<evidence type="ECO:0000256" key="8">
    <source>
        <dbReference type="ARBA" id="ARBA00022801"/>
    </source>
</evidence>
<comment type="function">
    <text evidence="10">Endonuclease that specifically degrades the RNA of RNA-DNA hybrids.</text>
</comment>
<feature type="binding site" evidence="10">
    <location>
        <position position="102"/>
    </location>
    <ligand>
        <name>Mg(2+)</name>
        <dbReference type="ChEBI" id="CHEBI:18420"/>
        <label>1</label>
    </ligand>
</feature>
<dbReference type="Gene3D" id="3.30.420.10">
    <property type="entry name" value="Ribonuclease H-like superfamily/Ribonuclease H"/>
    <property type="match status" value="1"/>
</dbReference>
<keyword evidence="7 10" id="KW-0255">Endonuclease</keyword>
<dbReference type="PANTHER" id="PTHR10642">
    <property type="entry name" value="RIBONUCLEASE H1"/>
    <property type="match status" value="1"/>
</dbReference>
<name>A0ABQ3K5H1_9DEIO</name>
<evidence type="ECO:0000259" key="11">
    <source>
        <dbReference type="PROSITE" id="PS50879"/>
    </source>
</evidence>
<protein>
    <recommendedName>
        <fullName evidence="4 10">Ribonuclease H</fullName>
        <shortName evidence="10">RNase H</shortName>
        <ecNumber evidence="4 10">3.1.26.4</ecNumber>
    </recommendedName>
</protein>
<dbReference type="InterPro" id="IPR036397">
    <property type="entry name" value="RNaseH_sf"/>
</dbReference>
<evidence type="ECO:0000256" key="7">
    <source>
        <dbReference type="ARBA" id="ARBA00022759"/>
    </source>
</evidence>
<dbReference type="InterPro" id="IPR012337">
    <property type="entry name" value="RNaseH-like_sf"/>
</dbReference>
<dbReference type="HAMAP" id="MF_00042">
    <property type="entry name" value="RNase_H"/>
    <property type="match status" value="1"/>
</dbReference>
<feature type="binding site" evidence="10">
    <location>
        <position position="64"/>
    </location>
    <ligand>
        <name>Mg(2+)</name>
        <dbReference type="ChEBI" id="CHEBI:18420"/>
        <label>2</label>
    </ligand>
</feature>
<comment type="subunit">
    <text evidence="3 10">Monomer.</text>
</comment>